<protein>
    <submittedName>
        <fullName evidence="7">Outer membrane protein</fullName>
    </submittedName>
</protein>
<proteinExistence type="inferred from homology"/>
<comment type="caution">
    <text evidence="7">The sequence shown here is derived from an EMBL/GenBank/DDBJ whole genome shotgun (WGS) entry which is preliminary data.</text>
</comment>
<gene>
    <name evidence="7" type="ORF">ABH943_001913</name>
</gene>
<sequence>MRKLLHRRTQLLLTVVSVMLHSGAVWAADGLTKDPSDTTDDTGFTVLSNATNVTHWGLGAGVGLEGAPYKGYGSKVTPLPLIYFDDKWIHALGTTLDLKIGKWSSVLFTLRGQYAIGDGYKGSDAPILNGMQNRNGAFWFGPALAWRTGYGTLSGDFLTGGNKGQKASIEFAKALEYGSFSVEPHVGAEWLSSKYVDYYYGVTSSEVRVGRPAYTGKAAYNVSIGTKVDYRFTPHQLVFFDVGVTHLSTGITDSPLVGKRFVPEVRLGYLYQFK</sequence>
<dbReference type="EMBL" id="JBIYDN010000004">
    <property type="protein sequence ID" value="MFK4441898.1"/>
    <property type="molecule type" value="Genomic_DNA"/>
</dbReference>
<feature type="signal peptide" evidence="6">
    <location>
        <begin position="1"/>
        <end position="27"/>
    </location>
</feature>
<dbReference type="Proteomes" id="UP001620514">
    <property type="component" value="Unassembled WGS sequence"/>
</dbReference>
<comment type="subcellular location">
    <subcellularLocation>
        <location evidence="1">Cell outer membrane</location>
    </subcellularLocation>
</comment>
<comment type="similarity">
    <text evidence="2">Belongs to the MipA/OmpV family.</text>
</comment>
<evidence type="ECO:0000256" key="1">
    <source>
        <dbReference type="ARBA" id="ARBA00004442"/>
    </source>
</evidence>
<evidence type="ECO:0000313" key="7">
    <source>
        <dbReference type="EMBL" id="MFK4441898.1"/>
    </source>
</evidence>
<dbReference type="PANTHER" id="PTHR38776:SF1">
    <property type="entry name" value="MLTA-INTERACTING PROTEIN-RELATED"/>
    <property type="match status" value="1"/>
</dbReference>
<dbReference type="InterPro" id="IPR010583">
    <property type="entry name" value="MipA"/>
</dbReference>
<organism evidence="7 8">
    <name type="scientific">Caballeronia udeis</name>
    <dbReference type="NCBI Taxonomy" id="1232866"/>
    <lineage>
        <taxon>Bacteria</taxon>
        <taxon>Pseudomonadati</taxon>
        <taxon>Pseudomonadota</taxon>
        <taxon>Betaproteobacteria</taxon>
        <taxon>Burkholderiales</taxon>
        <taxon>Burkholderiaceae</taxon>
        <taxon>Caballeronia</taxon>
    </lineage>
</organism>
<evidence type="ECO:0000256" key="3">
    <source>
        <dbReference type="ARBA" id="ARBA00022729"/>
    </source>
</evidence>
<evidence type="ECO:0000313" key="8">
    <source>
        <dbReference type="Proteomes" id="UP001620514"/>
    </source>
</evidence>
<keyword evidence="3 6" id="KW-0732">Signal</keyword>
<evidence type="ECO:0000256" key="4">
    <source>
        <dbReference type="ARBA" id="ARBA00023136"/>
    </source>
</evidence>
<keyword evidence="5" id="KW-0998">Cell outer membrane</keyword>
<dbReference type="RefSeq" id="WP_404605940.1">
    <property type="nucleotide sequence ID" value="NZ_JBIYDN010000004.1"/>
</dbReference>
<accession>A0ABW8ME19</accession>
<feature type="chain" id="PRO_5045656399" evidence="6">
    <location>
        <begin position="28"/>
        <end position="274"/>
    </location>
</feature>
<evidence type="ECO:0000256" key="2">
    <source>
        <dbReference type="ARBA" id="ARBA00005722"/>
    </source>
</evidence>
<dbReference type="Pfam" id="PF06629">
    <property type="entry name" value="MipA"/>
    <property type="match status" value="1"/>
</dbReference>
<keyword evidence="4" id="KW-0472">Membrane</keyword>
<evidence type="ECO:0000256" key="5">
    <source>
        <dbReference type="ARBA" id="ARBA00023237"/>
    </source>
</evidence>
<name>A0ABW8ME19_9BURK</name>
<keyword evidence="8" id="KW-1185">Reference proteome</keyword>
<dbReference type="PANTHER" id="PTHR38776">
    <property type="entry name" value="MLTA-INTERACTING PROTEIN-RELATED"/>
    <property type="match status" value="1"/>
</dbReference>
<evidence type="ECO:0000256" key="6">
    <source>
        <dbReference type="SAM" id="SignalP"/>
    </source>
</evidence>
<reference evidence="7 8" key="1">
    <citation type="submission" date="2024-11" db="EMBL/GenBank/DDBJ databases">
        <title>Using genomics to understand microbial adaptation to soil warming.</title>
        <authorList>
            <person name="Deangelis K.M. PhD."/>
        </authorList>
    </citation>
    <scope>NUCLEOTIDE SEQUENCE [LARGE SCALE GENOMIC DNA]</scope>
    <source>
        <strain evidence="7 8">GAS97</strain>
    </source>
</reference>